<protein>
    <submittedName>
        <fullName evidence="2">CC domain-containing protein</fullName>
    </submittedName>
</protein>
<evidence type="ECO:0000259" key="1">
    <source>
        <dbReference type="Pfam" id="PF23416"/>
    </source>
</evidence>
<organism evidence="2">
    <name type="scientific">Enterobius vermicularis</name>
    <name type="common">Human pinworm</name>
    <dbReference type="NCBI Taxonomy" id="51028"/>
    <lineage>
        <taxon>Eukaryota</taxon>
        <taxon>Metazoa</taxon>
        <taxon>Ecdysozoa</taxon>
        <taxon>Nematoda</taxon>
        <taxon>Chromadorea</taxon>
        <taxon>Rhabditida</taxon>
        <taxon>Spirurina</taxon>
        <taxon>Oxyuridomorpha</taxon>
        <taxon>Oxyuroidea</taxon>
        <taxon>Oxyuridae</taxon>
        <taxon>Enterobius</taxon>
    </lineage>
</organism>
<evidence type="ECO:0000313" key="2">
    <source>
        <dbReference type="WBParaSite" id="EVEC_0000731701-mRNA-1"/>
    </source>
</evidence>
<dbReference type="AlphaFoldDB" id="A0A0N4VA35"/>
<sequence>LLKVAVFFVNSTDFTLISSVPGYGYDICRYISCPYGQLCISGICISSGVSSSLTENDNDHSAYYNGAPINGFLPDPLMMTLGYPTTKCTQNCNTVYDCLNSQICVNGFCTQSNVVYGGNQAPVPVTSCSAGAVCPIGQYCINGFCTSNTLCTLVINWYCY</sequence>
<dbReference type="InterPro" id="IPR055531">
    <property type="entry name" value="DUF7107"/>
</dbReference>
<dbReference type="Pfam" id="PF23416">
    <property type="entry name" value="DUF7107"/>
    <property type="match status" value="1"/>
</dbReference>
<name>A0A0N4VA35_ENTVE</name>
<proteinExistence type="predicted"/>
<accession>A0A0N4VA35</accession>
<dbReference type="WBParaSite" id="EVEC_0000731701-mRNA-1">
    <property type="protein sequence ID" value="EVEC_0000731701-mRNA-1"/>
    <property type="gene ID" value="EVEC_0000731701"/>
</dbReference>
<reference evidence="2" key="1">
    <citation type="submission" date="2017-02" db="UniProtKB">
        <authorList>
            <consortium name="WormBaseParasite"/>
        </authorList>
    </citation>
    <scope>IDENTIFICATION</scope>
</reference>
<feature type="domain" description="DUF7107" evidence="1">
    <location>
        <begin position="91"/>
        <end position="146"/>
    </location>
</feature>